<evidence type="ECO:0000313" key="6">
    <source>
        <dbReference type="EMBL" id="VAX29709.1"/>
    </source>
</evidence>
<dbReference type="InterPro" id="IPR007318">
    <property type="entry name" value="Phopholipid_MeTrfase"/>
</dbReference>
<evidence type="ECO:0000256" key="4">
    <source>
        <dbReference type="ARBA" id="ARBA00023136"/>
    </source>
</evidence>
<evidence type="ECO:0000256" key="5">
    <source>
        <dbReference type="SAM" id="Phobius"/>
    </source>
</evidence>
<feature type="transmembrane region" description="Helical" evidence="5">
    <location>
        <begin position="77"/>
        <end position="101"/>
    </location>
</feature>
<keyword evidence="3 5" id="KW-1133">Transmembrane helix</keyword>
<keyword evidence="2 5" id="KW-0812">Transmembrane</keyword>
<comment type="subcellular location">
    <subcellularLocation>
        <location evidence="1">Endomembrane system</location>
        <topology evidence="1">Multi-pass membrane protein</topology>
    </subcellularLocation>
</comment>
<dbReference type="GO" id="GO:0032259">
    <property type="term" value="P:methylation"/>
    <property type="evidence" value="ECO:0007669"/>
    <property type="project" value="UniProtKB-KW"/>
</dbReference>
<dbReference type="AlphaFoldDB" id="A0A3B1CHL5"/>
<keyword evidence="4 5" id="KW-0472">Membrane</keyword>
<evidence type="ECO:0000256" key="2">
    <source>
        <dbReference type="ARBA" id="ARBA00022692"/>
    </source>
</evidence>
<dbReference type="Pfam" id="PF04191">
    <property type="entry name" value="PEMT"/>
    <property type="match status" value="1"/>
</dbReference>
<dbReference type="EMBL" id="UOGF01000055">
    <property type="protein sequence ID" value="VAX29709.1"/>
    <property type="molecule type" value="Genomic_DNA"/>
</dbReference>
<dbReference type="PANTHER" id="PTHR12714">
    <property type="entry name" value="PROTEIN-S ISOPRENYLCYSTEINE O-METHYLTRANSFERASE"/>
    <property type="match status" value="1"/>
</dbReference>
<reference evidence="6" key="1">
    <citation type="submission" date="2018-06" db="EMBL/GenBank/DDBJ databases">
        <authorList>
            <person name="Zhirakovskaya E."/>
        </authorList>
    </citation>
    <scope>NUCLEOTIDE SEQUENCE</scope>
</reference>
<protein>
    <submittedName>
        <fullName evidence="6">Protein-S-isoprenylcysteine methyltransferase</fullName>
    </submittedName>
</protein>
<dbReference type="PANTHER" id="PTHR12714:SF9">
    <property type="entry name" value="PROTEIN-S-ISOPRENYLCYSTEINE O-METHYLTRANSFERASE"/>
    <property type="match status" value="1"/>
</dbReference>
<dbReference type="GO" id="GO:0012505">
    <property type="term" value="C:endomembrane system"/>
    <property type="evidence" value="ECO:0007669"/>
    <property type="project" value="UniProtKB-SubCell"/>
</dbReference>
<sequence>MLTVLSVTMAEGYQGHLQLSLRHRNRKGGGAMKTGVPAGGAWGLTAVMVVITSWVLYRYLAPKGWREWSRAGIVQAFIIALYAEMYGFPLTLYLVSGFFGIDIPILHNSGHLWAALFNWGDLGALVEMLVGYTFVFLGISILIEGWREVYIATRDKRLATEGLYGVVRHPQYTGIFLAIFGQLIHWPTIPTLVIFPIMVWAYYRLSLREEKQMVKQFGKRYEDYMKNRPMFLPRRGKWKQFINASR</sequence>
<keyword evidence="6" id="KW-0808">Transferase</keyword>
<feature type="transmembrane region" description="Helical" evidence="5">
    <location>
        <begin position="175"/>
        <end position="203"/>
    </location>
</feature>
<name>A0A3B1CHL5_9ZZZZ</name>
<accession>A0A3B1CHL5</accession>
<keyword evidence="6" id="KW-0489">Methyltransferase</keyword>
<gene>
    <name evidence="6" type="ORF">MNBD_NITROSPIRAE01-496</name>
</gene>
<proteinExistence type="predicted"/>
<dbReference type="GO" id="GO:0008168">
    <property type="term" value="F:methyltransferase activity"/>
    <property type="evidence" value="ECO:0007669"/>
    <property type="project" value="UniProtKB-KW"/>
</dbReference>
<organism evidence="6">
    <name type="scientific">hydrothermal vent metagenome</name>
    <dbReference type="NCBI Taxonomy" id="652676"/>
    <lineage>
        <taxon>unclassified sequences</taxon>
        <taxon>metagenomes</taxon>
        <taxon>ecological metagenomes</taxon>
    </lineage>
</organism>
<evidence type="ECO:0000256" key="3">
    <source>
        <dbReference type="ARBA" id="ARBA00022989"/>
    </source>
</evidence>
<evidence type="ECO:0000256" key="1">
    <source>
        <dbReference type="ARBA" id="ARBA00004127"/>
    </source>
</evidence>
<dbReference type="Gene3D" id="1.20.120.1630">
    <property type="match status" value="1"/>
</dbReference>
<feature type="transmembrane region" description="Helical" evidence="5">
    <location>
        <begin position="34"/>
        <end position="57"/>
    </location>
</feature>
<feature type="transmembrane region" description="Helical" evidence="5">
    <location>
        <begin position="122"/>
        <end position="143"/>
    </location>
</feature>